<reference evidence="1 2" key="1">
    <citation type="submission" date="2016-02" db="EMBL/GenBank/DDBJ databases">
        <title>Genome sequence of Clostridium thermobutyricum DSM 4928.</title>
        <authorList>
            <person name="Poehlein A."/>
            <person name="Daniel R."/>
        </authorList>
    </citation>
    <scope>NUCLEOTIDE SEQUENCE [LARGE SCALE GENOMIC DNA]</scope>
    <source>
        <strain evidence="1 2">DSM 4928</strain>
    </source>
</reference>
<proteinExistence type="predicted"/>
<evidence type="ECO:0000313" key="1">
    <source>
        <dbReference type="EMBL" id="OPX48517.1"/>
    </source>
</evidence>
<accession>A0A1V4SWH6</accession>
<name>A0A1V4SWH6_9CLOT</name>
<gene>
    <name evidence="1" type="ORF">CLTHE_11960</name>
</gene>
<dbReference type="AlphaFoldDB" id="A0A1V4SWH6"/>
<dbReference type="RefSeq" id="WP_278320288.1">
    <property type="nucleotide sequence ID" value="NZ_LTAY01000031.1"/>
</dbReference>
<dbReference type="Proteomes" id="UP000191448">
    <property type="component" value="Unassembled WGS sequence"/>
</dbReference>
<organism evidence="1 2">
    <name type="scientific">Clostridium thermobutyricum DSM 4928</name>
    <dbReference type="NCBI Taxonomy" id="1121339"/>
    <lineage>
        <taxon>Bacteria</taxon>
        <taxon>Bacillati</taxon>
        <taxon>Bacillota</taxon>
        <taxon>Clostridia</taxon>
        <taxon>Eubacteriales</taxon>
        <taxon>Clostridiaceae</taxon>
        <taxon>Clostridium</taxon>
    </lineage>
</organism>
<sequence length="41" mass="4926">MSDTKEEMKKEIIGMINSIENPYWISMIYNYLLVIKEKESI</sequence>
<comment type="caution">
    <text evidence="1">The sequence shown here is derived from an EMBL/GenBank/DDBJ whole genome shotgun (WGS) entry which is preliminary data.</text>
</comment>
<dbReference type="EMBL" id="LTAY01000031">
    <property type="protein sequence ID" value="OPX48517.1"/>
    <property type="molecule type" value="Genomic_DNA"/>
</dbReference>
<protein>
    <submittedName>
        <fullName evidence="1">Uncharacterized protein</fullName>
    </submittedName>
</protein>
<evidence type="ECO:0000313" key="2">
    <source>
        <dbReference type="Proteomes" id="UP000191448"/>
    </source>
</evidence>